<keyword evidence="1 7" id="KW-0637">Prenyltransferase</keyword>
<comment type="similarity">
    <text evidence="6 7">Belongs to the UbiX/PAD1 family.</text>
</comment>
<reference evidence="9 10" key="1">
    <citation type="submission" date="2018-11" db="EMBL/GenBank/DDBJ databases">
        <title>Genomes From Bacteria Associated with the Canine Oral Cavity: a Test Case for Automated Genome-Based Taxonomic Assignment.</title>
        <authorList>
            <person name="Coil D.A."/>
            <person name="Jospin G."/>
            <person name="Darling A.E."/>
            <person name="Wallis C."/>
            <person name="Davis I.J."/>
            <person name="Harris S."/>
            <person name="Eisen J.A."/>
            <person name="Holcombe L.J."/>
            <person name="O'Flynn C."/>
        </authorList>
    </citation>
    <scope>NUCLEOTIDE SEQUENCE [LARGE SCALE GENOMIC DNA]</scope>
    <source>
        <strain evidence="9 10">COT-280</strain>
    </source>
</reference>
<dbReference type="EMBL" id="RQYC01000002">
    <property type="protein sequence ID" value="RRD91277.1"/>
    <property type="molecule type" value="Genomic_DNA"/>
</dbReference>
<feature type="binding site" evidence="7">
    <location>
        <position position="140"/>
    </location>
    <ligand>
        <name>FMN</name>
        <dbReference type="ChEBI" id="CHEBI:58210"/>
    </ligand>
</feature>
<feature type="binding site" evidence="7">
    <location>
        <position position="240"/>
    </location>
    <ligand>
        <name>FMN</name>
        <dbReference type="ChEBI" id="CHEBI:58210"/>
    </ligand>
</feature>
<dbReference type="GO" id="GO:0106141">
    <property type="term" value="F:flavin prenyltransferase activity"/>
    <property type="evidence" value="ECO:0007669"/>
    <property type="project" value="UniProtKB-EC"/>
</dbReference>
<organism evidence="9 10">
    <name type="scientific">Conchiformibius steedae</name>
    <dbReference type="NCBI Taxonomy" id="153493"/>
    <lineage>
        <taxon>Bacteria</taxon>
        <taxon>Pseudomonadati</taxon>
        <taxon>Pseudomonadota</taxon>
        <taxon>Betaproteobacteria</taxon>
        <taxon>Neisseriales</taxon>
        <taxon>Neisseriaceae</taxon>
        <taxon>Conchiformibius</taxon>
    </lineage>
</organism>
<keyword evidence="10" id="KW-1185">Reference proteome</keyword>
<dbReference type="OrthoDB" id="9781577at2"/>
<dbReference type="AlphaFoldDB" id="A0A3P2A792"/>
<dbReference type="InterPro" id="IPR004507">
    <property type="entry name" value="UbiX-like"/>
</dbReference>
<keyword evidence="2 7" id="KW-0285">Flavoprotein</keyword>
<dbReference type="FunFam" id="3.40.50.1950:FF:000001">
    <property type="entry name" value="Flavin prenyltransferase UbiX"/>
    <property type="match status" value="1"/>
</dbReference>
<evidence type="ECO:0000256" key="3">
    <source>
        <dbReference type="ARBA" id="ARBA00022643"/>
    </source>
</evidence>
<feature type="binding site" evidence="7">
    <location>
        <position position="270"/>
    </location>
    <ligand>
        <name>dimethylallyl phosphate</name>
        <dbReference type="ChEBI" id="CHEBI:88052"/>
    </ligand>
</feature>
<evidence type="ECO:0000256" key="4">
    <source>
        <dbReference type="ARBA" id="ARBA00022679"/>
    </source>
</evidence>
<sequence>MKSIMDNRFENFELLIREAGGVAKLARRCGYEKAAYLYQVRAKTVRPNGQTLQIGDRMAAKLEKGMNKPAGWMDFDHNGDAQDMVPAPKAATPAAVPSESGNNGIHTVTLAFTGASGMPYGVRLLEVLLQAGKNVQLVYSQAAQIVAQQEMDLKLPASAAEAQEMLCQRFNVSAPQLRVFGREEWFAAPASGNSAADAMVICPASMGTVAAVANGLSENLIERAADVIIKERRPLIVVPRETPFSTIHLENLLKLAQAGCTVLPPAAGFYTKPQSVNDMVDFVVARILDQLRIPHSLMPKWGK</sequence>
<feature type="domain" description="Flavoprotein" evidence="8">
    <location>
        <begin position="107"/>
        <end position="291"/>
    </location>
</feature>
<keyword evidence="3 7" id="KW-0288">FMN</keyword>
<comment type="caution">
    <text evidence="7">Lacks conserved residue(s) required for the propagation of feature annotation.</text>
</comment>
<comment type="catalytic activity">
    <reaction evidence="5 7">
        <text>dimethylallyl phosphate + FMNH2 = prenylated FMNH2 + phosphate</text>
        <dbReference type="Rhea" id="RHEA:37743"/>
        <dbReference type="ChEBI" id="CHEBI:43474"/>
        <dbReference type="ChEBI" id="CHEBI:57618"/>
        <dbReference type="ChEBI" id="CHEBI:87467"/>
        <dbReference type="ChEBI" id="CHEBI:88052"/>
        <dbReference type="EC" id="2.5.1.129"/>
    </reaction>
</comment>
<dbReference type="Proteomes" id="UP000269923">
    <property type="component" value="Unassembled WGS sequence"/>
</dbReference>
<comment type="caution">
    <text evidence="9">The sequence shown here is derived from an EMBL/GenBank/DDBJ whole genome shotgun (WGS) entry which is preliminary data.</text>
</comment>
<dbReference type="Gene3D" id="3.40.50.1950">
    <property type="entry name" value="Flavin prenyltransferase-like"/>
    <property type="match status" value="1"/>
</dbReference>
<dbReference type="STRING" id="1121352.GCA_000620925_00195"/>
<evidence type="ECO:0000256" key="7">
    <source>
        <dbReference type="HAMAP-Rule" id="MF_01984"/>
    </source>
</evidence>
<name>A0A3P2A792_9NEIS</name>
<proteinExistence type="inferred from homology"/>
<evidence type="ECO:0000256" key="6">
    <source>
        <dbReference type="ARBA" id="ARBA00060793"/>
    </source>
</evidence>
<evidence type="ECO:0000256" key="1">
    <source>
        <dbReference type="ARBA" id="ARBA00022602"/>
    </source>
</evidence>
<evidence type="ECO:0000256" key="5">
    <source>
        <dbReference type="ARBA" id="ARBA00050612"/>
    </source>
</evidence>
<evidence type="ECO:0000256" key="2">
    <source>
        <dbReference type="ARBA" id="ARBA00022630"/>
    </source>
</evidence>
<protein>
    <recommendedName>
        <fullName evidence="7">Flavin prenyltransferase UbiX</fullName>
        <ecNumber evidence="7">2.5.1.129</ecNumber>
    </recommendedName>
</protein>
<dbReference type="HAMAP" id="MF_01984">
    <property type="entry name" value="ubiX_pad"/>
    <property type="match status" value="1"/>
</dbReference>
<evidence type="ECO:0000259" key="8">
    <source>
        <dbReference type="Pfam" id="PF02441"/>
    </source>
</evidence>
<dbReference type="InterPro" id="IPR036551">
    <property type="entry name" value="Flavin_trans-like"/>
</dbReference>
<dbReference type="EC" id="2.5.1.129" evidence="7"/>
<feature type="binding site" evidence="7">
    <location>
        <begin position="114"/>
        <end position="116"/>
    </location>
    <ligand>
        <name>FMN</name>
        <dbReference type="ChEBI" id="CHEBI:58210"/>
    </ligand>
</feature>
<feature type="binding site" evidence="7">
    <location>
        <begin position="205"/>
        <end position="208"/>
    </location>
    <ligand>
        <name>FMN</name>
        <dbReference type="ChEBI" id="CHEBI:58210"/>
    </ligand>
</feature>
<comment type="function">
    <text evidence="7">Flavin prenyltransferase that catalyzes the synthesis of the prenylated FMN cofactor (prenyl-FMN) for 4-hydroxy-3-polyprenylbenzoic acid decarboxylase UbiD. The prenyltransferase is metal-independent and links a dimethylallyl moiety from dimethylallyl monophosphate (DMAP) to the flavin N5 and C6 atoms of FMN.</text>
</comment>
<feature type="binding site" evidence="7">
    <location>
        <position position="286"/>
    </location>
    <ligand>
        <name>dimethylallyl phosphate</name>
        <dbReference type="ChEBI" id="CHEBI:88052"/>
    </ligand>
</feature>
<gene>
    <name evidence="7" type="primary">ubiX</name>
    <name evidence="9" type="ORF">EII21_02495</name>
</gene>
<keyword evidence="4 7" id="KW-0808">Transferase</keyword>
<accession>A0A3P2A792</accession>
<dbReference type="SUPFAM" id="SSF52507">
    <property type="entry name" value="Homo-oligomeric flavin-containing Cys decarboxylases, HFCD"/>
    <property type="match status" value="1"/>
</dbReference>
<evidence type="ECO:0000313" key="10">
    <source>
        <dbReference type="Proteomes" id="UP000269923"/>
    </source>
</evidence>
<dbReference type="NCBIfam" id="TIGR00421">
    <property type="entry name" value="ubiX_pad"/>
    <property type="match status" value="1"/>
</dbReference>
<evidence type="ECO:0000313" key="9">
    <source>
        <dbReference type="EMBL" id="RRD91277.1"/>
    </source>
</evidence>
<dbReference type="InterPro" id="IPR003382">
    <property type="entry name" value="Flavoprotein"/>
</dbReference>
<dbReference type="Pfam" id="PF02441">
    <property type="entry name" value="Flavoprotein"/>
    <property type="match status" value="1"/>
</dbReference>